<dbReference type="STRING" id="1123010.SAMN02745724_01053"/>
<dbReference type="PANTHER" id="PTHR45138:SF9">
    <property type="entry name" value="DIGUANYLATE CYCLASE DGCM-RELATED"/>
    <property type="match status" value="1"/>
</dbReference>
<dbReference type="NCBIfam" id="TIGR00254">
    <property type="entry name" value="GGDEF"/>
    <property type="match status" value="1"/>
</dbReference>
<evidence type="ECO:0000313" key="7">
    <source>
        <dbReference type="EMBL" id="SFC15825.1"/>
    </source>
</evidence>
<dbReference type="Pfam" id="PF00990">
    <property type="entry name" value="GGDEF"/>
    <property type="match status" value="1"/>
</dbReference>
<dbReference type="GO" id="GO:1902201">
    <property type="term" value="P:negative regulation of bacterial-type flagellum-dependent cell motility"/>
    <property type="evidence" value="ECO:0007669"/>
    <property type="project" value="TreeGrafter"/>
</dbReference>
<dbReference type="OrthoDB" id="9812260at2"/>
<evidence type="ECO:0000256" key="4">
    <source>
        <dbReference type="PROSITE-ProRule" id="PRU00169"/>
    </source>
</evidence>
<dbReference type="InterPro" id="IPR043128">
    <property type="entry name" value="Rev_trsase/Diguanyl_cyclase"/>
</dbReference>
<evidence type="ECO:0000259" key="5">
    <source>
        <dbReference type="PROSITE" id="PS50110"/>
    </source>
</evidence>
<gene>
    <name evidence="7" type="ORF">SAMN02745724_01053</name>
</gene>
<dbReference type="FunFam" id="3.30.70.270:FF:000001">
    <property type="entry name" value="Diguanylate cyclase domain protein"/>
    <property type="match status" value="1"/>
</dbReference>
<dbReference type="SUPFAM" id="SSF52172">
    <property type="entry name" value="CheY-like"/>
    <property type="match status" value="1"/>
</dbReference>
<dbReference type="AlphaFoldDB" id="A0A1I1GWF2"/>
<dbReference type="InterPro" id="IPR001789">
    <property type="entry name" value="Sig_transdc_resp-reg_receiver"/>
</dbReference>
<dbReference type="EC" id="2.7.7.65" evidence="2"/>
<evidence type="ECO:0000256" key="2">
    <source>
        <dbReference type="ARBA" id="ARBA00012528"/>
    </source>
</evidence>
<dbReference type="Gene3D" id="3.40.50.2300">
    <property type="match status" value="1"/>
</dbReference>
<keyword evidence="8" id="KW-1185">Reference proteome</keyword>
<proteinExistence type="predicted"/>
<organism evidence="7 8">
    <name type="scientific">Pseudoalteromonas denitrificans DSM 6059</name>
    <dbReference type="NCBI Taxonomy" id="1123010"/>
    <lineage>
        <taxon>Bacteria</taxon>
        <taxon>Pseudomonadati</taxon>
        <taxon>Pseudomonadota</taxon>
        <taxon>Gammaproteobacteria</taxon>
        <taxon>Alteromonadales</taxon>
        <taxon>Pseudoalteromonadaceae</taxon>
        <taxon>Pseudoalteromonas</taxon>
    </lineage>
</organism>
<dbReference type="GO" id="GO:0052621">
    <property type="term" value="F:diguanylate cyclase activity"/>
    <property type="evidence" value="ECO:0007669"/>
    <property type="project" value="UniProtKB-EC"/>
</dbReference>
<comment type="catalytic activity">
    <reaction evidence="3">
        <text>2 GTP = 3',3'-c-di-GMP + 2 diphosphate</text>
        <dbReference type="Rhea" id="RHEA:24898"/>
        <dbReference type="ChEBI" id="CHEBI:33019"/>
        <dbReference type="ChEBI" id="CHEBI:37565"/>
        <dbReference type="ChEBI" id="CHEBI:58805"/>
        <dbReference type="EC" id="2.7.7.65"/>
    </reaction>
</comment>
<dbReference type="InterPro" id="IPR000160">
    <property type="entry name" value="GGDEF_dom"/>
</dbReference>
<feature type="domain" description="GGDEF" evidence="6">
    <location>
        <begin position="165"/>
        <end position="294"/>
    </location>
</feature>
<evidence type="ECO:0000256" key="3">
    <source>
        <dbReference type="ARBA" id="ARBA00034247"/>
    </source>
</evidence>
<comment type="cofactor">
    <cofactor evidence="1">
        <name>Mg(2+)</name>
        <dbReference type="ChEBI" id="CHEBI:18420"/>
    </cofactor>
</comment>
<name>A0A1I1GWF2_9GAMM</name>
<dbReference type="GO" id="GO:0043709">
    <property type="term" value="P:cell adhesion involved in single-species biofilm formation"/>
    <property type="evidence" value="ECO:0007669"/>
    <property type="project" value="TreeGrafter"/>
</dbReference>
<dbReference type="Pfam" id="PF00072">
    <property type="entry name" value="Response_reg"/>
    <property type="match status" value="1"/>
</dbReference>
<dbReference type="PROSITE" id="PS51257">
    <property type="entry name" value="PROKAR_LIPOPROTEIN"/>
    <property type="match status" value="1"/>
</dbReference>
<evidence type="ECO:0000259" key="6">
    <source>
        <dbReference type="PROSITE" id="PS50887"/>
    </source>
</evidence>
<dbReference type="GO" id="GO:0000160">
    <property type="term" value="P:phosphorelay signal transduction system"/>
    <property type="evidence" value="ECO:0007669"/>
    <property type="project" value="InterPro"/>
</dbReference>
<accession>A0A1I1GWF2</accession>
<dbReference type="PROSITE" id="PS50887">
    <property type="entry name" value="GGDEF"/>
    <property type="match status" value="1"/>
</dbReference>
<dbReference type="InterPro" id="IPR029787">
    <property type="entry name" value="Nucleotide_cyclase"/>
</dbReference>
<reference evidence="7 8" key="1">
    <citation type="submission" date="2016-10" db="EMBL/GenBank/DDBJ databases">
        <authorList>
            <person name="de Groot N.N."/>
        </authorList>
    </citation>
    <scope>NUCLEOTIDE SEQUENCE [LARGE SCALE GENOMIC DNA]</scope>
    <source>
        <strain evidence="7 8">DSM 6059</strain>
    </source>
</reference>
<sequence length="296" mass="32948">MTSKPIILIVDDSPTNIQLLAACVKDDYQLKVAKSGEQCLKLVSQTPKPDLILLDVEMPGMNGYQVCKILKSDDLTKSIPVIFVTGRQGDDDEEQGLKLGAVDYITKPIRPAIVIARVKTHITLKLQHDKLVSMALHDQLTGLYNRHYLLEVANQKVARALRHKYQLCLLMIDIDHFKLINDTHGHPAGDAVLKAVAAQISTGIREEDVVARFGGEEFVIIFDHCHFIDAHKKAEILLKEIEDLMPEGIKVTISIGLAKLLKADETFANLLKRSDLALYQAKHNGRNRIEAAIAPK</sequence>
<dbReference type="Proteomes" id="UP000198862">
    <property type="component" value="Unassembled WGS sequence"/>
</dbReference>
<dbReference type="RefSeq" id="WP_091981070.1">
    <property type="nucleotide sequence ID" value="NZ_FOLO01000005.1"/>
</dbReference>
<dbReference type="PANTHER" id="PTHR45138">
    <property type="entry name" value="REGULATORY COMPONENTS OF SENSORY TRANSDUCTION SYSTEM"/>
    <property type="match status" value="1"/>
</dbReference>
<dbReference type="Gene3D" id="3.30.70.270">
    <property type="match status" value="1"/>
</dbReference>
<dbReference type="SMART" id="SM00448">
    <property type="entry name" value="REC"/>
    <property type="match status" value="1"/>
</dbReference>
<feature type="modified residue" description="4-aspartylphosphate" evidence="4">
    <location>
        <position position="55"/>
    </location>
</feature>
<dbReference type="PROSITE" id="PS50110">
    <property type="entry name" value="RESPONSE_REGULATORY"/>
    <property type="match status" value="1"/>
</dbReference>
<feature type="domain" description="Response regulatory" evidence="5">
    <location>
        <begin position="6"/>
        <end position="122"/>
    </location>
</feature>
<dbReference type="EMBL" id="FOLO01000005">
    <property type="protein sequence ID" value="SFC15825.1"/>
    <property type="molecule type" value="Genomic_DNA"/>
</dbReference>
<evidence type="ECO:0000313" key="8">
    <source>
        <dbReference type="Proteomes" id="UP000198862"/>
    </source>
</evidence>
<evidence type="ECO:0000256" key="1">
    <source>
        <dbReference type="ARBA" id="ARBA00001946"/>
    </source>
</evidence>
<dbReference type="InterPro" id="IPR050469">
    <property type="entry name" value="Diguanylate_Cyclase"/>
</dbReference>
<keyword evidence="4" id="KW-0597">Phosphoprotein</keyword>
<dbReference type="SUPFAM" id="SSF55073">
    <property type="entry name" value="Nucleotide cyclase"/>
    <property type="match status" value="1"/>
</dbReference>
<dbReference type="CDD" id="cd01949">
    <property type="entry name" value="GGDEF"/>
    <property type="match status" value="1"/>
</dbReference>
<dbReference type="SMART" id="SM00267">
    <property type="entry name" value="GGDEF"/>
    <property type="match status" value="1"/>
</dbReference>
<dbReference type="GO" id="GO:0005886">
    <property type="term" value="C:plasma membrane"/>
    <property type="evidence" value="ECO:0007669"/>
    <property type="project" value="TreeGrafter"/>
</dbReference>
<protein>
    <recommendedName>
        <fullName evidence="2">diguanylate cyclase</fullName>
        <ecNumber evidence="2">2.7.7.65</ecNumber>
    </recommendedName>
</protein>
<dbReference type="InterPro" id="IPR011006">
    <property type="entry name" value="CheY-like_superfamily"/>
</dbReference>